<comment type="caution">
    <text evidence="1">The sequence shown here is derived from an EMBL/GenBank/DDBJ whole genome shotgun (WGS) entry which is preliminary data.</text>
</comment>
<evidence type="ECO:0000313" key="2">
    <source>
        <dbReference type="Proteomes" id="UP000308181"/>
    </source>
</evidence>
<name>A0A4U1BZ06_9SPHI</name>
<reference evidence="1 2" key="1">
    <citation type="submission" date="2019-04" db="EMBL/GenBank/DDBJ databases">
        <title>Pedobacter sp. AR-3-17 sp. nov., isolated from Arctic soil.</title>
        <authorList>
            <person name="Dahal R.H."/>
            <person name="Kim D.-U."/>
        </authorList>
    </citation>
    <scope>NUCLEOTIDE SEQUENCE [LARGE SCALE GENOMIC DNA]</scope>
    <source>
        <strain evidence="1 2">AR-3-17</strain>
    </source>
</reference>
<proteinExistence type="predicted"/>
<dbReference type="OrthoDB" id="765072at2"/>
<evidence type="ECO:0000313" key="1">
    <source>
        <dbReference type="EMBL" id="TKB95737.1"/>
    </source>
</evidence>
<organism evidence="1 2">
    <name type="scientific">Pedobacter cryophilus</name>
    <dbReference type="NCBI Taxonomy" id="2571271"/>
    <lineage>
        <taxon>Bacteria</taxon>
        <taxon>Pseudomonadati</taxon>
        <taxon>Bacteroidota</taxon>
        <taxon>Sphingobacteriia</taxon>
        <taxon>Sphingobacteriales</taxon>
        <taxon>Sphingobacteriaceae</taxon>
        <taxon>Pedobacter</taxon>
    </lineage>
</organism>
<protein>
    <submittedName>
        <fullName evidence="1">Uncharacterized protein</fullName>
    </submittedName>
</protein>
<dbReference type="EMBL" id="SWBP01000007">
    <property type="protein sequence ID" value="TKB95737.1"/>
    <property type="molecule type" value="Genomic_DNA"/>
</dbReference>
<keyword evidence="2" id="KW-1185">Reference proteome</keyword>
<dbReference type="Proteomes" id="UP000308181">
    <property type="component" value="Unassembled WGS sequence"/>
</dbReference>
<sequence length="111" mass="13015">MSKSKPQRFETFFELYQTLVAPLKKSKPEYIRLDGQIKGSNRGVFGYFKFNNSFWKIDADTQIDKLDLAKKLLLKDNDALIVRPTKNNKNECLVIKGQSVWNKKFYVYKVS</sequence>
<accession>A0A4U1BZ06</accession>
<gene>
    <name evidence="1" type="ORF">FA046_15715</name>
</gene>
<dbReference type="RefSeq" id="WP_136827494.1">
    <property type="nucleotide sequence ID" value="NZ_SWBP01000007.1"/>
</dbReference>
<dbReference type="AlphaFoldDB" id="A0A4U1BZ06"/>